<dbReference type="GO" id="GO:0061522">
    <property type="term" value="F:1,4-dihydroxy-2-naphthoyl-CoA thioesterase activity"/>
    <property type="evidence" value="ECO:0007669"/>
    <property type="project" value="TreeGrafter"/>
</dbReference>
<evidence type="ECO:0000313" key="4">
    <source>
        <dbReference type="Proteomes" id="UP000058599"/>
    </source>
</evidence>
<reference evidence="3 4" key="1">
    <citation type="journal article" date="2016" name="BMC Genomics">
        <title>Genomic analysis of the nitrate-respiring Sphingopyxis granuli (formerly Sphingomonas macrogoltabida) strain TFA.</title>
        <authorList>
            <person name="Garcia-Romero I."/>
            <person name="Perez-Pulido A.J."/>
            <person name="Gonzalez-Flores Y.E."/>
            <person name="Reyes-Ramirez F."/>
            <person name="Santero E."/>
            <person name="Floriano B."/>
        </authorList>
    </citation>
    <scope>NUCLEOTIDE SEQUENCE [LARGE SCALE GENOMIC DNA]</scope>
    <source>
        <strain evidence="3 4">TFA</strain>
    </source>
</reference>
<evidence type="ECO:0000259" key="2">
    <source>
        <dbReference type="Pfam" id="PF03061"/>
    </source>
</evidence>
<dbReference type="PANTHER" id="PTHR43240">
    <property type="entry name" value="1,4-DIHYDROXY-2-NAPHTHOYL-COA THIOESTERASE 1"/>
    <property type="match status" value="1"/>
</dbReference>
<dbReference type="Proteomes" id="UP000058599">
    <property type="component" value="Chromosome"/>
</dbReference>
<dbReference type="InterPro" id="IPR029069">
    <property type="entry name" value="HotDog_dom_sf"/>
</dbReference>
<evidence type="ECO:0000313" key="3">
    <source>
        <dbReference type="EMBL" id="AMG74618.1"/>
    </source>
</evidence>
<dbReference type="GO" id="GO:0005829">
    <property type="term" value="C:cytosol"/>
    <property type="evidence" value="ECO:0007669"/>
    <property type="project" value="TreeGrafter"/>
</dbReference>
<dbReference type="CDD" id="cd03443">
    <property type="entry name" value="PaaI_thioesterase"/>
    <property type="match status" value="1"/>
</dbReference>
<dbReference type="Gene3D" id="3.10.129.10">
    <property type="entry name" value="Hotdog Thioesterase"/>
    <property type="match status" value="1"/>
</dbReference>
<feature type="domain" description="Thioesterase" evidence="2">
    <location>
        <begin position="41"/>
        <end position="115"/>
    </location>
</feature>
<dbReference type="PANTHER" id="PTHR43240:SF1">
    <property type="entry name" value="BLR5584 PROTEIN"/>
    <property type="match status" value="1"/>
</dbReference>
<keyword evidence="4" id="KW-1185">Reference proteome</keyword>
<dbReference type="AlphaFoldDB" id="A0AA86L3M2"/>
<protein>
    <submittedName>
        <fullName evidence="3">Phenylacetic acid degradation-related protein</fullName>
    </submittedName>
</protein>
<proteinExistence type="predicted"/>
<dbReference type="KEGG" id="sgi:SGRAN_2252"/>
<dbReference type="InterPro" id="IPR006683">
    <property type="entry name" value="Thioestr_dom"/>
</dbReference>
<name>A0AA86L3M2_9SPHN</name>
<dbReference type="Pfam" id="PF03061">
    <property type="entry name" value="4HBT"/>
    <property type="match status" value="1"/>
</dbReference>
<keyword evidence="1" id="KW-0378">Hydrolase</keyword>
<organism evidence="3 4">
    <name type="scientific">Sphingopyxis granuli</name>
    <dbReference type="NCBI Taxonomy" id="267128"/>
    <lineage>
        <taxon>Bacteria</taxon>
        <taxon>Pseudomonadati</taxon>
        <taxon>Pseudomonadota</taxon>
        <taxon>Alphaproteobacteria</taxon>
        <taxon>Sphingomonadales</taxon>
        <taxon>Sphingomonadaceae</taxon>
        <taxon>Sphingopyxis</taxon>
    </lineage>
</organism>
<dbReference type="NCBIfam" id="TIGR00369">
    <property type="entry name" value="unchar_dom_1"/>
    <property type="match status" value="1"/>
</dbReference>
<dbReference type="EMBL" id="CP012199">
    <property type="protein sequence ID" value="AMG74618.1"/>
    <property type="molecule type" value="Genomic_DNA"/>
</dbReference>
<dbReference type="SUPFAM" id="SSF54637">
    <property type="entry name" value="Thioesterase/thiol ester dehydrase-isomerase"/>
    <property type="match status" value="1"/>
</dbReference>
<gene>
    <name evidence="3" type="ORF">SGRAN_2252</name>
</gene>
<dbReference type="RefSeq" id="WP_082737211.1">
    <property type="nucleotide sequence ID" value="NZ_CP012199.1"/>
</dbReference>
<accession>A0AA86L3M2</accession>
<evidence type="ECO:0000256" key="1">
    <source>
        <dbReference type="ARBA" id="ARBA00022801"/>
    </source>
</evidence>
<dbReference type="InterPro" id="IPR003736">
    <property type="entry name" value="PAAI_dom"/>
</dbReference>
<sequence>MRPFGQDFLFARMLGLQMVERGGGRCTMAIAIDSERHFNPQGVAHGGVAYTLADTAMGGALSSLLGDDQWCATLEIKCNYHVGVREGLLTCEAQVIHRGKRIANIDARLFQDGRLVSSANGNFAIFVAPEGAREKGADSVEPAPFPFDQKR</sequence>